<evidence type="ECO:0000313" key="2">
    <source>
        <dbReference type="Proteomes" id="UP001141806"/>
    </source>
</evidence>
<reference evidence="1" key="1">
    <citation type="journal article" date="2023" name="Plant J.">
        <title>The genome of the king protea, Protea cynaroides.</title>
        <authorList>
            <person name="Chang J."/>
            <person name="Duong T.A."/>
            <person name="Schoeman C."/>
            <person name="Ma X."/>
            <person name="Roodt D."/>
            <person name="Barker N."/>
            <person name="Li Z."/>
            <person name="Van de Peer Y."/>
            <person name="Mizrachi E."/>
        </authorList>
    </citation>
    <scope>NUCLEOTIDE SEQUENCE</scope>
    <source>
        <tissue evidence="1">Young leaves</tissue>
    </source>
</reference>
<accession>A0A9Q0H165</accession>
<dbReference type="AlphaFoldDB" id="A0A9Q0H165"/>
<dbReference type="Proteomes" id="UP001141806">
    <property type="component" value="Unassembled WGS sequence"/>
</dbReference>
<evidence type="ECO:0000313" key="1">
    <source>
        <dbReference type="EMBL" id="KAJ4955722.1"/>
    </source>
</evidence>
<sequence length="102" mass="11363">MIGFSTDMDELMQGGGGLRSFGYITPTVIELARSSEPGCINPELLSNQVDFYRAIMVISLAFMQKDAAAGPHSKILEQLEQWAIILLHNKCLHQKPEMNQQV</sequence>
<gene>
    <name evidence="1" type="ORF">NE237_012505</name>
</gene>
<protein>
    <submittedName>
        <fullName evidence="1">Uncharacterized protein</fullName>
    </submittedName>
</protein>
<name>A0A9Q0H165_9MAGN</name>
<comment type="caution">
    <text evidence="1">The sequence shown here is derived from an EMBL/GenBank/DDBJ whole genome shotgun (WGS) entry which is preliminary data.</text>
</comment>
<keyword evidence="2" id="KW-1185">Reference proteome</keyword>
<proteinExistence type="predicted"/>
<organism evidence="1 2">
    <name type="scientific">Protea cynaroides</name>
    <dbReference type="NCBI Taxonomy" id="273540"/>
    <lineage>
        <taxon>Eukaryota</taxon>
        <taxon>Viridiplantae</taxon>
        <taxon>Streptophyta</taxon>
        <taxon>Embryophyta</taxon>
        <taxon>Tracheophyta</taxon>
        <taxon>Spermatophyta</taxon>
        <taxon>Magnoliopsida</taxon>
        <taxon>Proteales</taxon>
        <taxon>Proteaceae</taxon>
        <taxon>Protea</taxon>
    </lineage>
</organism>
<dbReference type="EMBL" id="JAMYWD010000011">
    <property type="protein sequence ID" value="KAJ4955722.1"/>
    <property type="molecule type" value="Genomic_DNA"/>
</dbReference>